<reference evidence="2 3" key="1">
    <citation type="submission" date="2018-08" db="EMBL/GenBank/DDBJ databases">
        <title>Genomic Encyclopedia of Archaeal and Bacterial Type Strains, Phase II (KMG-II): from individual species to whole genera.</title>
        <authorList>
            <person name="Goeker M."/>
        </authorList>
    </citation>
    <scope>NUCLEOTIDE SEQUENCE [LARGE SCALE GENOMIC DNA]</scope>
    <source>
        <strain evidence="2 3">DSM 45791</strain>
    </source>
</reference>
<keyword evidence="3" id="KW-1185">Reference proteome</keyword>
<keyword evidence="1" id="KW-0732">Signal</keyword>
<gene>
    <name evidence="2" type="ORF">BCF44_103698</name>
</gene>
<sequence>MRLRTVVTSLATAAAILGGGVFLASPASAGVPTQNGCRGTSFDLFAINPDVGYCFNGFPGSDPVSIYNVRALQSNSYWGYIIANGQRIDFSWGQTISLDYVYVTDVTLLGED</sequence>
<feature type="chain" id="PRO_5017559509" description="Beta/gamma crystallin" evidence="1">
    <location>
        <begin position="30"/>
        <end position="112"/>
    </location>
</feature>
<feature type="signal peptide" evidence="1">
    <location>
        <begin position="1"/>
        <end position="29"/>
    </location>
</feature>
<evidence type="ECO:0000313" key="3">
    <source>
        <dbReference type="Proteomes" id="UP000256269"/>
    </source>
</evidence>
<evidence type="ECO:0000256" key="1">
    <source>
        <dbReference type="SAM" id="SignalP"/>
    </source>
</evidence>
<name>A0A3E0I132_9PSEU</name>
<evidence type="ECO:0008006" key="4">
    <source>
        <dbReference type="Google" id="ProtNLM"/>
    </source>
</evidence>
<accession>A0A3E0I132</accession>
<organism evidence="2 3">
    <name type="scientific">Kutzneria buriramensis</name>
    <dbReference type="NCBI Taxonomy" id="1045776"/>
    <lineage>
        <taxon>Bacteria</taxon>
        <taxon>Bacillati</taxon>
        <taxon>Actinomycetota</taxon>
        <taxon>Actinomycetes</taxon>
        <taxon>Pseudonocardiales</taxon>
        <taxon>Pseudonocardiaceae</taxon>
        <taxon>Kutzneria</taxon>
    </lineage>
</organism>
<dbReference type="EMBL" id="QUNO01000003">
    <property type="protein sequence ID" value="REH52246.1"/>
    <property type="molecule type" value="Genomic_DNA"/>
</dbReference>
<dbReference type="AlphaFoldDB" id="A0A3E0I132"/>
<dbReference type="Proteomes" id="UP000256269">
    <property type="component" value="Unassembled WGS sequence"/>
</dbReference>
<evidence type="ECO:0000313" key="2">
    <source>
        <dbReference type="EMBL" id="REH52246.1"/>
    </source>
</evidence>
<protein>
    <recommendedName>
        <fullName evidence="4">Beta/gamma crystallin</fullName>
    </recommendedName>
</protein>
<comment type="caution">
    <text evidence="2">The sequence shown here is derived from an EMBL/GenBank/DDBJ whole genome shotgun (WGS) entry which is preliminary data.</text>
</comment>
<proteinExistence type="predicted"/>
<dbReference type="RefSeq" id="WP_116174209.1">
    <property type="nucleotide sequence ID" value="NZ_CP144375.1"/>
</dbReference>